<evidence type="ECO:0000313" key="2">
    <source>
        <dbReference type="EMBL" id="JAH57305.1"/>
    </source>
</evidence>
<keyword evidence="1" id="KW-0812">Transmembrane</keyword>
<feature type="transmembrane region" description="Helical" evidence="1">
    <location>
        <begin position="31"/>
        <end position="55"/>
    </location>
</feature>
<accession>A0A0E9TWM7</accession>
<protein>
    <submittedName>
        <fullName evidence="2">Uncharacterized protein</fullName>
    </submittedName>
</protein>
<dbReference type="EMBL" id="GBXM01051272">
    <property type="protein sequence ID" value="JAH57305.1"/>
    <property type="molecule type" value="Transcribed_RNA"/>
</dbReference>
<dbReference type="AlphaFoldDB" id="A0A0E9TWM7"/>
<keyword evidence="1" id="KW-0472">Membrane</keyword>
<reference evidence="2" key="1">
    <citation type="submission" date="2014-11" db="EMBL/GenBank/DDBJ databases">
        <authorList>
            <person name="Amaro Gonzalez C."/>
        </authorList>
    </citation>
    <scope>NUCLEOTIDE SEQUENCE</scope>
</reference>
<evidence type="ECO:0000256" key="1">
    <source>
        <dbReference type="SAM" id="Phobius"/>
    </source>
</evidence>
<sequence>MLGMCSASVGMTSISYKFSYKQYLEFQTEKLIIIIIIIIGAIFIIVIIIVITIVMPQTSYTAPVGLHSRLP</sequence>
<proteinExistence type="predicted"/>
<reference evidence="2" key="2">
    <citation type="journal article" date="2015" name="Fish Shellfish Immunol.">
        <title>Early steps in the European eel (Anguilla anguilla)-Vibrio vulnificus interaction in the gills: Role of the RtxA13 toxin.</title>
        <authorList>
            <person name="Callol A."/>
            <person name="Pajuelo D."/>
            <person name="Ebbesson L."/>
            <person name="Teles M."/>
            <person name="MacKenzie S."/>
            <person name="Amaro C."/>
        </authorList>
    </citation>
    <scope>NUCLEOTIDE SEQUENCE</scope>
</reference>
<organism evidence="2">
    <name type="scientific">Anguilla anguilla</name>
    <name type="common">European freshwater eel</name>
    <name type="synonym">Muraena anguilla</name>
    <dbReference type="NCBI Taxonomy" id="7936"/>
    <lineage>
        <taxon>Eukaryota</taxon>
        <taxon>Metazoa</taxon>
        <taxon>Chordata</taxon>
        <taxon>Craniata</taxon>
        <taxon>Vertebrata</taxon>
        <taxon>Euteleostomi</taxon>
        <taxon>Actinopterygii</taxon>
        <taxon>Neopterygii</taxon>
        <taxon>Teleostei</taxon>
        <taxon>Anguilliformes</taxon>
        <taxon>Anguillidae</taxon>
        <taxon>Anguilla</taxon>
    </lineage>
</organism>
<keyword evidence="1" id="KW-1133">Transmembrane helix</keyword>
<name>A0A0E9TWM7_ANGAN</name>